<keyword evidence="8 9" id="KW-0472">Membrane</keyword>
<comment type="function">
    <text evidence="1 9">Required for the export of heme to the periplasm for the biogenesis of c-type cytochromes.</text>
</comment>
<dbReference type="PANTHER" id="PTHR30071">
    <property type="entry name" value="HEME EXPORTER PROTEIN C"/>
    <property type="match status" value="1"/>
</dbReference>
<proteinExistence type="inferred from homology"/>
<evidence type="ECO:0000256" key="2">
    <source>
        <dbReference type="ARBA" id="ARBA00004141"/>
    </source>
</evidence>
<gene>
    <name evidence="9" type="primary">ccmC</name>
    <name evidence="12" type="ordered locus">Hhal_1366</name>
</gene>
<keyword evidence="5 9" id="KW-0812">Transmembrane</keyword>
<evidence type="ECO:0000256" key="1">
    <source>
        <dbReference type="ARBA" id="ARBA00002442"/>
    </source>
</evidence>
<dbReference type="HOGENOM" id="CLU_066538_2_1_6"/>
<dbReference type="OrthoDB" id="9778550at2"/>
<evidence type="ECO:0000256" key="5">
    <source>
        <dbReference type="ARBA" id="ARBA00022692"/>
    </source>
</evidence>
<sequence length="274" mass="30367">MSARSIPWLKFTAPANFYVLAQRLVPWLWAAAALFAAAGLYVGFFVAPPDYQQGNSYRIMFIHVPAAWMGMFLYLLMALYGAIYLIWRIKMADIMARAIAPTGALMTFLGLWTGALWGAPTWGTYWVWDARLTSTLILLFLFLGYIALHAASDDREKGGRAASLLAIVGAVNVPIIYFSVEWWYNLHQGASVIRADGPSMADSMLAALLLMTAAFWIYSAAIVLRRAQVEALSRESRKEWARAAAAGSLTRDQRERAADETAREQRIAESGGEA</sequence>
<keyword evidence="7 9" id="KW-1133">Transmembrane helix</keyword>
<feature type="transmembrane region" description="Helical" evidence="9">
    <location>
        <begin position="27"/>
        <end position="47"/>
    </location>
</feature>
<dbReference type="GO" id="GO:0005886">
    <property type="term" value="C:plasma membrane"/>
    <property type="evidence" value="ECO:0007669"/>
    <property type="project" value="UniProtKB-SubCell"/>
</dbReference>
<feature type="transmembrane region" description="Helical" evidence="9">
    <location>
        <begin position="99"/>
        <end position="120"/>
    </location>
</feature>
<evidence type="ECO:0000256" key="6">
    <source>
        <dbReference type="ARBA" id="ARBA00022748"/>
    </source>
</evidence>
<dbReference type="eggNOG" id="COG0755">
    <property type="taxonomic scope" value="Bacteria"/>
</dbReference>
<keyword evidence="13" id="KW-1185">Reference proteome</keyword>
<evidence type="ECO:0000256" key="4">
    <source>
        <dbReference type="ARBA" id="ARBA00016463"/>
    </source>
</evidence>
<keyword evidence="9" id="KW-1003">Cell membrane</keyword>
<dbReference type="GO" id="GO:0015232">
    <property type="term" value="F:heme transmembrane transporter activity"/>
    <property type="evidence" value="ECO:0007669"/>
    <property type="project" value="InterPro"/>
</dbReference>
<dbReference type="KEGG" id="hha:Hhal_1366"/>
<evidence type="ECO:0000256" key="10">
    <source>
        <dbReference type="SAM" id="MobiDB-lite"/>
    </source>
</evidence>
<comment type="subcellular location">
    <subcellularLocation>
        <location evidence="9">Cell inner membrane</location>
    </subcellularLocation>
    <subcellularLocation>
        <location evidence="2">Membrane</location>
        <topology evidence="2">Multi-pass membrane protein</topology>
    </subcellularLocation>
</comment>
<dbReference type="Pfam" id="PF01578">
    <property type="entry name" value="Cytochrom_C_asm"/>
    <property type="match status" value="1"/>
</dbReference>
<dbReference type="RefSeq" id="WP_011814155.1">
    <property type="nucleotide sequence ID" value="NC_008789.1"/>
</dbReference>
<dbReference type="Proteomes" id="UP000000647">
    <property type="component" value="Chromosome"/>
</dbReference>
<dbReference type="PANTHER" id="PTHR30071:SF1">
    <property type="entry name" value="CYTOCHROME B_B6 PROTEIN-RELATED"/>
    <property type="match status" value="1"/>
</dbReference>
<dbReference type="GO" id="GO:0017004">
    <property type="term" value="P:cytochrome complex assembly"/>
    <property type="evidence" value="ECO:0007669"/>
    <property type="project" value="UniProtKB-KW"/>
</dbReference>
<dbReference type="STRING" id="349124.Hhal_1366"/>
<dbReference type="InterPro" id="IPR002541">
    <property type="entry name" value="Cyt_c_assembly"/>
</dbReference>
<feature type="transmembrane region" description="Helical" evidence="9">
    <location>
        <begin position="132"/>
        <end position="151"/>
    </location>
</feature>
<feature type="transmembrane region" description="Helical" evidence="9">
    <location>
        <begin position="67"/>
        <end position="87"/>
    </location>
</feature>
<name>A1WWS1_HALHL</name>
<feature type="transmembrane region" description="Helical" evidence="9">
    <location>
        <begin position="163"/>
        <end position="184"/>
    </location>
</feature>
<keyword evidence="9" id="KW-0997">Cell inner membrane</keyword>
<evidence type="ECO:0000256" key="8">
    <source>
        <dbReference type="ARBA" id="ARBA00023136"/>
    </source>
</evidence>
<feature type="domain" description="Cytochrome c assembly protein" evidence="11">
    <location>
        <begin position="12"/>
        <end position="186"/>
    </location>
</feature>
<protein>
    <recommendedName>
        <fullName evidence="4 9">Heme exporter protein C</fullName>
    </recommendedName>
    <alternativeName>
        <fullName evidence="9">Cytochrome c-type biogenesis protein</fullName>
    </alternativeName>
</protein>
<dbReference type="InterPro" id="IPR003557">
    <property type="entry name" value="Cyt_c_biogenesis_CcmC"/>
</dbReference>
<dbReference type="PRINTS" id="PR01386">
    <property type="entry name" value="CCMCBIOGNSIS"/>
</dbReference>
<dbReference type="NCBIfam" id="TIGR01191">
    <property type="entry name" value="ccmC"/>
    <property type="match status" value="1"/>
</dbReference>
<organism evidence="12 13">
    <name type="scientific">Halorhodospira halophila (strain DSM 244 / SL1)</name>
    <name type="common">Ectothiorhodospira halophila (strain DSM 244 / SL1)</name>
    <dbReference type="NCBI Taxonomy" id="349124"/>
    <lineage>
        <taxon>Bacteria</taxon>
        <taxon>Pseudomonadati</taxon>
        <taxon>Pseudomonadota</taxon>
        <taxon>Gammaproteobacteria</taxon>
        <taxon>Chromatiales</taxon>
        <taxon>Ectothiorhodospiraceae</taxon>
        <taxon>Halorhodospira</taxon>
    </lineage>
</organism>
<evidence type="ECO:0000256" key="7">
    <source>
        <dbReference type="ARBA" id="ARBA00022989"/>
    </source>
</evidence>
<accession>A1WWS1</accession>
<reference evidence="13" key="1">
    <citation type="submission" date="2006-12" db="EMBL/GenBank/DDBJ databases">
        <title>Complete sequence of Halorhodospira halophila SL1.</title>
        <authorList>
            <consortium name="US DOE Joint Genome Institute"/>
            <person name="Copeland A."/>
            <person name="Lucas S."/>
            <person name="Lapidus A."/>
            <person name="Barry K."/>
            <person name="Detter J.C."/>
            <person name="Glavina del Rio T."/>
            <person name="Hammon N."/>
            <person name="Israni S."/>
            <person name="Dalin E."/>
            <person name="Tice H."/>
            <person name="Pitluck S."/>
            <person name="Saunders E."/>
            <person name="Brettin T."/>
            <person name="Bruce D."/>
            <person name="Han C."/>
            <person name="Tapia R."/>
            <person name="Schmutz J."/>
            <person name="Larimer F."/>
            <person name="Land M."/>
            <person name="Hauser L."/>
            <person name="Kyrpides N."/>
            <person name="Mikhailova N."/>
            <person name="Hoff W."/>
            <person name="Richardson P."/>
        </authorList>
    </citation>
    <scope>NUCLEOTIDE SEQUENCE [LARGE SCALE GENOMIC DNA]</scope>
    <source>
        <strain evidence="13">DSM 244 / SL1</strain>
    </source>
</reference>
<evidence type="ECO:0000256" key="9">
    <source>
        <dbReference type="RuleBase" id="RU364092"/>
    </source>
</evidence>
<evidence type="ECO:0000259" key="11">
    <source>
        <dbReference type="Pfam" id="PF01578"/>
    </source>
</evidence>
<keyword evidence="9" id="KW-0813">Transport</keyword>
<keyword evidence="6 9" id="KW-0201">Cytochrome c-type biogenesis</keyword>
<feature type="compositionally biased region" description="Basic and acidic residues" evidence="10">
    <location>
        <begin position="251"/>
        <end position="267"/>
    </location>
</feature>
<evidence type="ECO:0000313" key="12">
    <source>
        <dbReference type="EMBL" id="ABM62133.1"/>
    </source>
</evidence>
<comment type="similarity">
    <text evidence="3 9">Belongs to the CcmC/CycZ/HelC family.</text>
</comment>
<dbReference type="InterPro" id="IPR045062">
    <property type="entry name" value="Cyt_c_biogenesis_CcsA/CcmC"/>
</dbReference>
<feature type="region of interest" description="Disordered" evidence="10">
    <location>
        <begin position="242"/>
        <end position="274"/>
    </location>
</feature>
<dbReference type="GO" id="GO:0020037">
    <property type="term" value="F:heme binding"/>
    <property type="evidence" value="ECO:0007669"/>
    <property type="project" value="InterPro"/>
</dbReference>
<dbReference type="EMBL" id="CP000544">
    <property type="protein sequence ID" value="ABM62133.1"/>
    <property type="molecule type" value="Genomic_DNA"/>
</dbReference>
<feature type="transmembrane region" description="Helical" evidence="9">
    <location>
        <begin position="204"/>
        <end position="224"/>
    </location>
</feature>
<dbReference type="AlphaFoldDB" id="A1WWS1"/>
<reference evidence="12 13" key="2">
    <citation type="journal article" date="2013" name="Stand. Genomic Sci.">
        <title>Complete genome sequence of Halorhodospira halophila SL1.</title>
        <authorList>
            <person name="Challacombe J.F."/>
            <person name="Majid S."/>
            <person name="Deole R."/>
            <person name="Brettin T.S."/>
            <person name="Bruce D."/>
            <person name="Delano S.F."/>
            <person name="Detter J.C."/>
            <person name="Gleasner C.D."/>
            <person name="Han C.S."/>
            <person name="Misra M."/>
            <person name="Reitenga K.G."/>
            <person name="Mikhailova N."/>
            <person name="Woyke T."/>
            <person name="Pitluck S."/>
            <person name="Nolan M."/>
            <person name="Land M.L."/>
            <person name="Saunders E."/>
            <person name="Tapia R."/>
            <person name="Lapidus A."/>
            <person name="Ivanova N."/>
            <person name="Hoff W.D."/>
        </authorList>
    </citation>
    <scope>NUCLEOTIDE SEQUENCE [LARGE SCALE GENOMIC DNA]</scope>
    <source>
        <strain evidence="13">DSM 244 / SL1</strain>
    </source>
</reference>
<evidence type="ECO:0000256" key="3">
    <source>
        <dbReference type="ARBA" id="ARBA00005840"/>
    </source>
</evidence>
<evidence type="ECO:0000313" key="13">
    <source>
        <dbReference type="Proteomes" id="UP000000647"/>
    </source>
</evidence>